<reference evidence="2" key="1">
    <citation type="submission" date="2016-10" db="EMBL/GenBank/DDBJ databases">
        <authorList>
            <person name="Varghese N."/>
            <person name="Submissions S."/>
        </authorList>
    </citation>
    <scope>NUCLEOTIDE SEQUENCE [LARGE SCALE GENOMIC DNA]</scope>
    <source>
        <strain evidence="2">DSM 25751</strain>
    </source>
</reference>
<keyword evidence="2" id="KW-1185">Reference proteome</keyword>
<proteinExistence type="predicted"/>
<evidence type="ECO:0000313" key="2">
    <source>
        <dbReference type="Proteomes" id="UP000198564"/>
    </source>
</evidence>
<dbReference type="RefSeq" id="WP_143059475.1">
    <property type="nucleotide sequence ID" value="NZ_FNYW01000004.1"/>
</dbReference>
<dbReference type="EMBL" id="FNYW01000004">
    <property type="protein sequence ID" value="SEI58884.1"/>
    <property type="molecule type" value="Genomic_DNA"/>
</dbReference>
<dbReference type="STRING" id="1130080.SAMN04488113_10476"/>
<organism evidence="1 2">
    <name type="scientific">Alkalibacterium gilvum</name>
    <dbReference type="NCBI Taxonomy" id="1130080"/>
    <lineage>
        <taxon>Bacteria</taxon>
        <taxon>Bacillati</taxon>
        <taxon>Bacillota</taxon>
        <taxon>Bacilli</taxon>
        <taxon>Lactobacillales</taxon>
        <taxon>Carnobacteriaceae</taxon>
        <taxon>Alkalibacterium</taxon>
    </lineage>
</organism>
<dbReference type="AlphaFoldDB" id="A0A1H6RZ56"/>
<evidence type="ECO:0000313" key="1">
    <source>
        <dbReference type="EMBL" id="SEI58884.1"/>
    </source>
</evidence>
<sequence>MEVRFIGDLTPKQEKFLIALATSDSIEEASSEVGIHRNTAYNYLKDKTFAEAKKRLRRNTMDVVSGRLQHEAMESINVLKEIRDDPDVSPHTRLQASKELLDKAYKSYEIDDILERVEILEEALDE</sequence>
<accession>A0A1H6RZ56</accession>
<dbReference type="Proteomes" id="UP000198564">
    <property type="component" value="Unassembled WGS sequence"/>
</dbReference>
<gene>
    <name evidence="1" type="ORF">SAMN04488113_10476</name>
</gene>
<name>A0A1H6RZ56_9LACT</name>
<protein>
    <submittedName>
        <fullName evidence="1">Uncharacterized protein</fullName>
    </submittedName>
</protein>
<dbReference type="Gene3D" id="1.10.10.60">
    <property type="entry name" value="Homeodomain-like"/>
    <property type="match status" value="1"/>
</dbReference>
<dbReference type="OrthoDB" id="2166160at2"/>